<feature type="transmembrane region" description="Helical" evidence="1">
    <location>
        <begin position="44"/>
        <end position="63"/>
    </location>
</feature>
<keyword evidence="1" id="KW-0472">Membrane</keyword>
<keyword evidence="3" id="KW-1185">Reference proteome</keyword>
<accession>A0A1S1VBW6</accession>
<evidence type="ECO:0000313" key="3">
    <source>
        <dbReference type="Proteomes" id="UP000180254"/>
    </source>
</evidence>
<dbReference type="Pfam" id="PF11391">
    <property type="entry name" value="DUF2798"/>
    <property type="match status" value="1"/>
</dbReference>
<gene>
    <name evidence="2" type="ORF">EUAN_01630</name>
</gene>
<comment type="caution">
    <text evidence="2">The sequence shown here is derived from an EMBL/GenBank/DDBJ whole genome shotgun (WGS) entry which is preliminary data.</text>
</comment>
<dbReference type="EMBL" id="MKIE01000001">
    <property type="protein sequence ID" value="OHW63299.1"/>
    <property type="molecule type" value="Genomic_DNA"/>
</dbReference>
<sequence length="162" mass="17762">MPRNAKEGFLFGISFCTIMAFSMGLINISIGMGGLSKASFITSVKAFPITFLIAFAVENLIVGPTNKKFLKKFVAETDSVNAKILFNCVFIVTMMSIIMTYAGSMLGGESIKGISSKFFTVWPRNFWAAFFVNIVLAGPISRVVLRFIQRNEMAVGDELSEA</sequence>
<feature type="transmembrane region" description="Helical" evidence="1">
    <location>
        <begin position="9"/>
        <end position="32"/>
    </location>
</feature>
<dbReference type="Proteomes" id="UP000180254">
    <property type="component" value="Unassembled WGS sequence"/>
</dbReference>
<organism evidence="2 3">
    <name type="scientific">Andreesenia angusta</name>
    <dbReference type="NCBI Taxonomy" id="39480"/>
    <lineage>
        <taxon>Bacteria</taxon>
        <taxon>Bacillati</taxon>
        <taxon>Bacillota</taxon>
        <taxon>Tissierellia</taxon>
        <taxon>Tissierellales</taxon>
        <taxon>Gottschalkiaceae</taxon>
        <taxon>Andreesenia</taxon>
    </lineage>
</organism>
<feature type="transmembrane region" description="Helical" evidence="1">
    <location>
        <begin position="84"/>
        <end position="106"/>
    </location>
</feature>
<keyword evidence="1" id="KW-1133">Transmembrane helix</keyword>
<protein>
    <recommendedName>
        <fullName evidence="4">DUF2798 domain-containing protein</fullName>
    </recommendedName>
</protein>
<proteinExistence type="predicted"/>
<evidence type="ECO:0008006" key="4">
    <source>
        <dbReference type="Google" id="ProtNLM"/>
    </source>
</evidence>
<reference evidence="2 3" key="1">
    <citation type="submission" date="2016-09" db="EMBL/GenBank/DDBJ databases">
        <title>Genome sequence of Eubacterium angustum.</title>
        <authorList>
            <person name="Poehlein A."/>
            <person name="Daniel R."/>
        </authorList>
    </citation>
    <scope>NUCLEOTIDE SEQUENCE [LARGE SCALE GENOMIC DNA]</scope>
    <source>
        <strain evidence="2 3">DSM 1989</strain>
    </source>
</reference>
<name>A0A1S1VBW6_9FIRM</name>
<dbReference type="InterPro" id="IPR021529">
    <property type="entry name" value="DUF2798"/>
</dbReference>
<keyword evidence="1" id="KW-0812">Transmembrane</keyword>
<dbReference type="OrthoDB" id="7062363at2"/>
<dbReference type="RefSeq" id="WP_071060678.1">
    <property type="nucleotide sequence ID" value="NZ_MKIE01000001.1"/>
</dbReference>
<evidence type="ECO:0000313" key="2">
    <source>
        <dbReference type="EMBL" id="OHW63299.1"/>
    </source>
</evidence>
<feature type="transmembrane region" description="Helical" evidence="1">
    <location>
        <begin position="126"/>
        <end position="145"/>
    </location>
</feature>
<evidence type="ECO:0000256" key="1">
    <source>
        <dbReference type="SAM" id="Phobius"/>
    </source>
</evidence>
<dbReference type="STRING" id="39480.EUAN_01630"/>
<dbReference type="AlphaFoldDB" id="A0A1S1VBW6"/>